<sequence>MDEYGNERRKLGRKEGRKDGYRNERRKEVRKEGYGNEKEGRKGGYGNERRKEVRKEGGKGGKEDGYRNERRKLGGREGGKEGGELLVQLRHGNPLCRVNHLNLKKKGNIGQDRVGVGGRGQPELVFAGSLNYLKFPLLVRQNWSEPTEYL</sequence>
<dbReference type="Proteomes" id="UP000018936">
    <property type="component" value="Unassembled WGS sequence"/>
</dbReference>
<gene>
    <name evidence="2" type="primary">SM50</name>
    <name evidence="2" type="ORF">L345_02004</name>
</gene>
<evidence type="ECO:0000256" key="1">
    <source>
        <dbReference type="SAM" id="MobiDB-lite"/>
    </source>
</evidence>
<feature type="region of interest" description="Disordered" evidence="1">
    <location>
        <begin position="1"/>
        <end position="81"/>
    </location>
</feature>
<comment type="caution">
    <text evidence="2">The sequence shown here is derived from an EMBL/GenBank/DDBJ whole genome shotgun (WGS) entry which is preliminary data.</text>
</comment>
<organism evidence="2 3">
    <name type="scientific">Ophiophagus hannah</name>
    <name type="common">King cobra</name>
    <name type="synonym">Naja hannah</name>
    <dbReference type="NCBI Taxonomy" id="8665"/>
    <lineage>
        <taxon>Eukaryota</taxon>
        <taxon>Metazoa</taxon>
        <taxon>Chordata</taxon>
        <taxon>Craniata</taxon>
        <taxon>Vertebrata</taxon>
        <taxon>Euteleostomi</taxon>
        <taxon>Lepidosauria</taxon>
        <taxon>Squamata</taxon>
        <taxon>Bifurcata</taxon>
        <taxon>Unidentata</taxon>
        <taxon>Episquamata</taxon>
        <taxon>Toxicofera</taxon>
        <taxon>Serpentes</taxon>
        <taxon>Colubroidea</taxon>
        <taxon>Elapidae</taxon>
        <taxon>Elapinae</taxon>
        <taxon>Ophiophagus</taxon>
    </lineage>
</organism>
<name>V8PE48_OPHHA</name>
<dbReference type="EMBL" id="AZIM01000262">
    <property type="protein sequence ID" value="ETE72172.1"/>
    <property type="molecule type" value="Genomic_DNA"/>
</dbReference>
<protein>
    <submittedName>
        <fullName evidence="2">50 kDa spicule matrix protein</fullName>
    </submittedName>
</protein>
<dbReference type="AlphaFoldDB" id="V8PE48"/>
<keyword evidence="3" id="KW-1185">Reference proteome</keyword>
<proteinExistence type="predicted"/>
<evidence type="ECO:0000313" key="3">
    <source>
        <dbReference type="Proteomes" id="UP000018936"/>
    </source>
</evidence>
<feature type="non-terminal residue" evidence="2">
    <location>
        <position position="1"/>
    </location>
</feature>
<reference evidence="2 3" key="1">
    <citation type="journal article" date="2013" name="Proc. Natl. Acad. Sci. U.S.A.">
        <title>The king cobra genome reveals dynamic gene evolution and adaptation in the snake venom system.</title>
        <authorList>
            <person name="Vonk F.J."/>
            <person name="Casewell N.R."/>
            <person name="Henkel C.V."/>
            <person name="Heimberg A.M."/>
            <person name="Jansen H.J."/>
            <person name="McCleary R.J."/>
            <person name="Kerkkamp H.M."/>
            <person name="Vos R.A."/>
            <person name="Guerreiro I."/>
            <person name="Calvete J.J."/>
            <person name="Wuster W."/>
            <person name="Woods A.E."/>
            <person name="Logan J.M."/>
            <person name="Harrison R.A."/>
            <person name="Castoe T.A."/>
            <person name="de Koning A.P."/>
            <person name="Pollock D.D."/>
            <person name="Yandell M."/>
            <person name="Calderon D."/>
            <person name="Renjifo C."/>
            <person name="Currier R.B."/>
            <person name="Salgado D."/>
            <person name="Pla D."/>
            <person name="Sanz L."/>
            <person name="Hyder A.S."/>
            <person name="Ribeiro J.M."/>
            <person name="Arntzen J.W."/>
            <person name="van den Thillart G.E."/>
            <person name="Boetzer M."/>
            <person name="Pirovano W."/>
            <person name="Dirks R.P."/>
            <person name="Spaink H.P."/>
            <person name="Duboule D."/>
            <person name="McGlinn E."/>
            <person name="Kini R.M."/>
            <person name="Richardson M.K."/>
        </authorList>
    </citation>
    <scope>NUCLEOTIDE SEQUENCE</scope>
    <source>
        <tissue evidence="2">Blood</tissue>
    </source>
</reference>
<evidence type="ECO:0000313" key="2">
    <source>
        <dbReference type="EMBL" id="ETE72172.1"/>
    </source>
</evidence>
<accession>V8PE48</accession>